<sequence>MNKDYIFIDRWNITKADFIPSKNGDTVLISAKSFGPLEVYEWGLDKNQVPYKLYNWLENDFFENDNYRVSITKDELINRIQYFISVFESNGRMDWVDHYKEILEKLNSII</sequence>
<evidence type="ECO:0000313" key="2">
    <source>
        <dbReference type="Proteomes" id="UP000515856"/>
    </source>
</evidence>
<dbReference type="AlphaFoldDB" id="A0A7G9GSL2"/>
<dbReference type="Proteomes" id="UP000515856">
    <property type="component" value="Chromosome"/>
</dbReference>
<evidence type="ECO:0000313" key="1">
    <source>
        <dbReference type="EMBL" id="QNM13794.1"/>
    </source>
</evidence>
<protein>
    <submittedName>
        <fullName evidence="1">Uncharacterized protein</fullName>
    </submittedName>
</protein>
<reference evidence="1 2" key="1">
    <citation type="submission" date="2020-08" db="EMBL/GenBank/DDBJ databases">
        <authorList>
            <person name="Liu C."/>
            <person name="Sun Q."/>
        </authorList>
    </citation>
    <scope>NUCLEOTIDE SEQUENCE [LARGE SCALE GENOMIC DNA]</scope>
    <source>
        <strain evidence="1 2">NSJ-61</strain>
    </source>
</reference>
<keyword evidence="2" id="KW-1185">Reference proteome</keyword>
<dbReference type="EMBL" id="CP060636">
    <property type="protein sequence ID" value="QNM13794.1"/>
    <property type="molecule type" value="Genomic_DNA"/>
</dbReference>
<accession>A0A7G9GSL2</accession>
<name>A0A7G9GSL2_9FIRM</name>
<proteinExistence type="predicted"/>
<gene>
    <name evidence="1" type="ORF">H9Q80_07610</name>
</gene>
<dbReference type="RefSeq" id="WP_117451259.1">
    <property type="nucleotide sequence ID" value="NZ_CP060636.1"/>
</dbReference>
<dbReference type="KEGG" id="ehn:H9Q80_07610"/>
<organism evidence="1 2">
    <name type="scientific">[Eubacterium] hominis</name>
    <dbReference type="NCBI Taxonomy" id="2764325"/>
    <lineage>
        <taxon>Bacteria</taxon>
        <taxon>Bacillati</taxon>
        <taxon>Bacillota</taxon>
        <taxon>Erysipelotrichia</taxon>
        <taxon>Erysipelotrichales</taxon>
        <taxon>Erysipelotrichaceae</taxon>
        <taxon>Amedibacillus</taxon>
    </lineage>
</organism>